<feature type="non-terminal residue" evidence="4">
    <location>
        <position position="1"/>
    </location>
</feature>
<feature type="compositionally biased region" description="Pro residues" evidence="2">
    <location>
        <begin position="18"/>
        <end position="32"/>
    </location>
</feature>
<accession>A0AAD7IMX2</accession>
<sequence length="509" mass="59870">METFRGRFRLNGFRHGARPPPSRSPTPPPSSPDPSQFQYFHAFPDPTTLAAPIGSFEYDSTSTKYPYRWESWVDFQKWRANEERQYCIELRLVTTFQGLLEYKRQCRYVCSRGGTGGVKAYERLHPEWNHKREPKRTDCKCVLTVKEYPGVTTVLGSYSSNHNHPTGNANLPFVQIPKETREYIAGLLRQKIDPTHILSIIHGGVYDQDDLFEHDETVKAARSEFIELRDIRRIEKEIEAENVRLHPDDGESTLKWVQILRDKGYLLGFKSRTDPPPRIPIAWMLATSGSQATITYFLKVHRERSPTTIPRKIMSDFCWPQINACRDTYMVFILLCWWHVLHAWQQHFRLQANEELWVLLKRWIRMTEKSEFDATWQKIQDIAPEDFVDYLNGYWMSEEVIKMWSAVYCTPRSMLEDCDTNMLIEAYRRQDLGFEGPDMEVKKHREIVQRSKVFTAADITHVEDETYTIRSRSDPSKVYDVDIDAYTCTCRDYPLISYCKHICVRQALF</sequence>
<evidence type="ECO:0000259" key="3">
    <source>
        <dbReference type="PROSITE" id="PS50966"/>
    </source>
</evidence>
<dbReference type="GO" id="GO:0008270">
    <property type="term" value="F:zinc ion binding"/>
    <property type="evidence" value="ECO:0007669"/>
    <property type="project" value="UniProtKB-KW"/>
</dbReference>
<keyword evidence="1" id="KW-0479">Metal-binding</keyword>
<evidence type="ECO:0000313" key="4">
    <source>
        <dbReference type="EMBL" id="KAJ7745540.1"/>
    </source>
</evidence>
<evidence type="ECO:0000256" key="2">
    <source>
        <dbReference type="SAM" id="MobiDB-lite"/>
    </source>
</evidence>
<dbReference type="InterPro" id="IPR007527">
    <property type="entry name" value="Znf_SWIM"/>
</dbReference>
<reference evidence="4" key="1">
    <citation type="submission" date="2023-03" db="EMBL/GenBank/DDBJ databases">
        <title>Massive genome expansion in bonnet fungi (Mycena s.s.) driven by repeated elements and novel gene families across ecological guilds.</title>
        <authorList>
            <consortium name="Lawrence Berkeley National Laboratory"/>
            <person name="Harder C.B."/>
            <person name="Miyauchi S."/>
            <person name="Viragh M."/>
            <person name="Kuo A."/>
            <person name="Thoen E."/>
            <person name="Andreopoulos B."/>
            <person name="Lu D."/>
            <person name="Skrede I."/>
            <person name="Drula E."/>
            <person name="Henrissat B."/>
            <person name="Morin E."/>
            <person name="Kohler A."/>
            <person name="Barry K."/>
            <person name="LaButti K."/>
            <person name="Morin E."/>
            <person name="Salamov A."/>
            <person name="Lipzen A."/>
            <person name="Mereny Z."/>
            <person name="Hegedus B."/>
            <person name="Baldrian P."/>
            <person name="Stursova M."/>
            <person name="Weitz H."/>
            <person name="Taylor A."/>
            <person name="Grigoriev I.V."/>
            <person name="Nagy L.G."/>
            <person name="Martin F."/>
            <person name="Kauserud H."/>
        </authorList>
    </citation>
    <scope>NUCLEOTIDE SEQUENCE</scope>
    <source>
        <strain evidence="4">CBHHK188m</strain>
    </source>
</reference>
<dbReference type="EMBL" id="JARJLG010000102">
    <property type="protein sequence ID" value="KAJ7745540.1"/>
    <property type="molecule type" value="Genomic_DNA"/>
</dbReference>
<dbReference type="Proteomes" id="UP001215280">
    <property type="component" value="Unassembled WGS sequence"/>
</dbReference>
<gene>
    <name evidence="4" type="ORF">DFH07DRAFT_748828</name>
</gene>
<dbReference type="AlphaFoldDB" id="A0AAD7IMX2"/>
<feature type="domain" description="SWIM-type" evidence="3">
    <location>
        <begin position="479"/>
        <end position="502"/>
    </location>
</feature>
<proteinExistence type="predicted"/>
<keyword evidence="1" id="KW-0862">Zinc</keyword>
<comment type="caution">
    <text evidence="4">The sequence shown here is derived from an EMBL/GenBank/DDBJ whole genome shotgun (WGS) entry which is preliminary data.</text>
</comment>
<feature type="region of interest" description="Disordered" evidence="2">
    <location>
        <begin position="1"/>
        <end position="35"/>
    </location>
</feature>
<name>A0AAD7IMX2_9AGAR</name>
<keyword evidence="5" id="KW-1185">Reference proteome</keyword>
<evidence type="ECO:0000256" key="1">
    <source>
        <dbReference type="PROSITE-ProRule" id="PRU00325"/>
    </source>
</evidence>
<organism evidence="4 5">
    <name type="scientific">Mycena maculata</name>
    <dbReference type="NCBI Taxonomy" id="230809"/>
    <lineage>
        <taxon>Eukaryota</taxon>
        <taxon>Fungi</taxon>
        <taxon>Dikarya</taxon>
        <taxon>Basidiomycota</taxon>
        <taxon>Agaricomycotina</taxon>
        <taxon>Agaricomycetes</taxon>
        <taxon>Agaricomycetidae</taxon>
        <taxon>Agaricales</taxon>
        <taxon>Marasmiineae</taxon>
        <taxon>Mycenaceae</taxon>
        <taxon>Mycena</taxon>
    </lineage>
</organism>
<dbReference type="PROSITE" id="PS50966">
    <property type="entry name" value="ZF_SWIM"/>
    <property type="match status" value="1"/>
</dbReference>
<protein>
    <recommendedName>
        <fullName evidence="3">SWIM-type domain-containing protein</fullName>
    </recommendedName>
</protein>
<evidence type="ECO:0000313" key="5">
    <source>
        <dbReference type="Proteomes" id="UP001215280"/>
    </source>
</evidence>
<keyword evidence="1" id="KW-0863">Zinc-finger</keyword>